<dbReference type="GO" id="GO:0044718">
    <property type="term" value="P:siderophore transmembrane transport"/>
    <property type="evidence" value="ECO:0007669"/>
    <property type="project" value="TreeGrafter"/>
</dbReference>
<evidence type="ECO:0000256" key="1">
    <source>
        <dbReference type="ARBA" id="ARBA00004571"/>
    </source>
</evidence>
<evidence type="ECO:0000313" key="11">
    <source>
        <dbReference type="Proteomes" id="UP000280188"/>
    </source>
</evidence>
<dbReference type="AlphaFoldDB" id="A0A2Z6IKT7"/>
<keyword evidence="7" id="KW-0472">Membrane</keyword>
<evidence type="ECO:0000313" key="10">
    <source>
        <dbReference type="EMBL" id="BBF66089.1"/>
    </source>
</evidence>
<reference evidence="10 11" key="1">
    <citation type="journal article" date="2018" name="Microbiol. Resour. Announc.">
        <title>Complete Genome Sequence of Acidithiobacillus ferridurans JCM 18981.</title>
        <authorList>
            <person name="Miyauchi T."/>
            <person name="Kouzuma A."/>
            <person name="Abe T."/>
            <person name="Watanabe K."/>
        </authorList>
    </citation>
    <scope>NUCLEOTIDE SEQUENCE [LARGE SCALE GENOMIC DNA]</scope>
    <source>
        <strain evidence="11">ATCC 33020 / DSM 29468 / JCM 18981 / 11Fe</strain>
    </source>
</reference>
<keyword evidence="9" id="KW-0998">Cell outer membrane</keyword>
<dbReference type="PANTHER" id="PTHR30069:SF29">
    <property type="entry name" value="HEMOGLOBIN AND HEMOGLOBIN-HAPTOGLOBIN-BINDING PROTEIN 1-RELATED"/>
    <property type="match status" value="1"/>
</dbReference>
<dbReference type="KEGG" id="afj:AFERRID_23070"/>
<dbReference type="SUPFAM" id="SSF56935">
    <property type="entry name" value="Porins"/>
    <property type="match status" value="1"/>
</dbReference>
<dbReference type="Gene3D" id="2.40.170.20">
    <property type="entry name" value="TonB-dependent receptor, beta-barrel domain"/>
    <property type="match status" value="1"/>
</dbReference>
<comment type="subcellular location">
    <subcellularLocation>
        <location evidence="1">Cell outer membrane</location>
        <topology evidence="1">Multi-pass membrane protein</topology>
    </subcellularLocation>
</comment>
<evidence type="ECO:0000256" key="4">
    <source>
        <dbReference type="ARBA" id="ARBA00022692"/>
    </source>
</evidence>
<keyword evidence="2" id="KW-0813">Transport</keyword>
<evidence type="ECO:0000256" key="8">
    <source>
        <dbReference type="ARBA" id="ARBA00023170"/>
    </source>
</evidence>
<evidence type="ECO:0000256" key="5">
    <source>
        <dbReference type="ARBA" id="ARBA00022729"/>
    </source>
</evidence>
<organism evidence="10 11">
    <name type="scientific">Acidithiobacillus ferridurans</name>
    <dbReference type="NCBI Taxonomy" id="1232575"/>
    <lineage>
        <taxon>Bacteria</taxon>
        <taxon>Pseudomonadati</taxon>
        <taxon>Pseudomonadota</taxon>
        <taxon>Acidithiobacillia</taxon>
        <taxon>Acidithiobacillales</taxon>
        <taxon>Acidithiobacillaceae</taxon>
        <taxon>Acidithiobacillus</taxon>
    </lineage>
</organism>
<dbReference type="InterPro" id="IPR000531">
    <property type="entry name" value="Beta-barrel_TonB"/>
</dbReference>
<accession>A0A2Z6IKT7</accession>
<sequence length="743" mass="81148">MKIKAVMRYTVYTLIMAATVKSSLAWAEDGANAPKLQAITVTGSGQTPLVLPSLGAGTGATIPNSSFDLFQSPGGTNAYSIVSGLPSVMVQTTDPYGLSSSGPVGISIRGETSIKGAIGTVEGIPISAIDPGAGQQFLFDSENLRSVSLLTPPFAPEHISVFTQEGYLNRNIRWAADHFGGEVSQSAGSFGFHKTFLRLDSGLLATGTKFFISSSYAHADAWRGNGAAPDYRYNGTFGVTQRITRRLTAKLFAVYDDMKGASYLPLSYAQASNLGANYNLGYNANPQSLNYSGYNQQKFQDYALMGEIRWRTSSHGTLLIKPFYIQENGYTMGTGLPGVKPNQIGYWSINHHLYGVLAKYDFHYAQTKFSLGYWYENIQPPGPPTAVKAFNIAPDGLQFSNWTPLLVNPVSNNVFNSPYFQAKRAFGPVTVTAGVRYLTEQIPTLSVYNGSGVGDVSPSQAIRDAAFKYTINGHTDYQWLPYIGALYRFTPHVSLTAAYGRDNGGPALEMWPKLVLSGMPAAAAQNAWNTTRPGTSNAFSLGLAITHTRWYLRPDVFYTTYNHKDIPINVPGTSAFYNQNLGVGKAWGLEIQGAVQPLDDLQVFGSAAYDRAYFTQNIPDGQTILPVSGLQFPDVPKFLATLGLRYRYHRFTVSPVIQYTGLRYADSLHTQPVPAYCITNLNFAYHQPLRHVGELTARLQFLNLFNRHYIGLISQNYVQTGASAATFYPGAPLTVVGSLALRF</sequence>
<gene>
    <name evidence="10" type="ORF">AFERRID_23070</name>
</gene>
<evidence type="ECO:0000256" key="3">
    <source>
        <dbReference type="ARBA" id="ARBA00022452"/>
    </source>
</evidence>
<dbReference type="InterPro" id="IPR039426">
    <property type="entry name" value="TonB-dep_rcpt-like"/>
</dbReference>
<dbReference type="Pfam" id="PF00593">
    <property type="entry name" value="TonB_dep_Rec_b-barrel"/>
    <property type="match status" value="1"/>
</dbReference>
<keyword evidence="6" id="KW-0798">TonB box</keyword>
<keyword evidence="5" id="KW-0732">Signal</keyword>
<evidence type="ECO:0000256" key="7">
    <source>
        <dbReference type="ARBA" id="ARBA00023136"/>
    </source>
</evidence>
<dbReference type="GO" id="GO:0015344">
    <property type="term" value="F:siderophore uptake transmembrane transporter activity"/>
    <property type="evidence" value="ECO:0007669"/>
    <property type="project" value="TreeGrafter"/>
</dbReference>
<evidence type="ECO:0000256" key="6">
    <source>
        <dbReference type="ARBA" id="ARBA00023077"/>
    </source>
</evidence>
<keyword evidence="8" id="KW-0675">Receptor</keyword>
<dbReference type="InterPro" id="IPR036942">
    <property type="entry name" value="Beta-barrel_TonB_sf"/>
</dbReference>
<evidence type="ECO:0000256" key="9">
    <source>
        <dbReference type="ARBA" id="ARBA00023237"/>
    </source>
</evidence>
<dbReference type="Proteomes" id="UP000280188">
    <property type="component" value="Chromosome"/>
</dbReference>
<name>A0A2Z6IKT7_ACIFI</name>
<dbReference type="EMBL" id="AP018795">
    <property type="protein sequence ID" value="BBF66089.1"/>
    <property type="molecule type" value="Genomic_DNA"/>
</dbReference>
<evidence type="ECO:0000256" key="2">
    <source>
        <dbReference type="ARBA" id="ARBA00022448"/>
    </source>
</evidence>
<keyword evidence="4" id="KW-0812">Transmembrane</keyword>
<keyword evidence="3" id="KW-1134">Transmembrane beta strand</keyword>
<dbReference type="GO" id="GO:0009279">
    <property type="term" value="C:cell outer membrane"/>
    <property type="evidence" value="ECO:0007669"/>
    <property type="project" value="UniProtKB-SubCell"/>
</dbReference>
<dbReference type="RefSeq" id="WP_126605231.1">
    <property type="nucleotide sequence ID" value="NZ_AP018795.1"/>
</dbReference>
<dbReference type="PANTHER" id="PTHR30069">
    <property type="entry name" value="TONB-DEPENDENT OUTER MEMBRANE RECEPTOR"/>
    <property type="match status" value="1"/>
</dbReference>
<protein>
    <submittedName>
        <fullName evidence="10">Uncharacterized protein</fullName>
    </submittedName>
</protein>
<keyword evidence="11" id="KW-1185">Reference proteome</keyword>
<proteinExistence type="predicted"/>